<dbReference type="PROSITE" id="PS51257">
    <property type="entry name" value="PROKAR_LIPOPROTEIN"/>
    <property type="match status" value="1"/>
</dbReference>
<protein>
    <recommendedName>
        <fullName evidence="4">Lipoprotein</fullName>
    </recommendedName>
</protein>
<organism evidence="2 3">
    <name type="scientific">Myroides guanonis</name>
    <dbReference type="NCBI Taxonomy" id="1150112"/>
    <lineage>
        <taxon>Bacteria</taxon>
        <taxon>Pseudomonadati</taxon>
        <taxon>Bacteroidota</taxon>
        <taxon>Flavobacteriia</taxon>
        <taxon>Flavobacteriales</taxon>
        <taxon>Flavobacteriaceae</taxon>
        <taxon>Myroides</taxon>
    </lineage>
</organism>
<evidence type="ECO:0008006" key="4">
    <source>
        <dbReference type="Google" id="ProtNLM"/>
    </source>
</evidence>
<dbReference type="EMBL" id="FORU01000006">
    <property type="protein sequence ID" value="SFJ34050.1"/>
    <property type="molecule type" value="Genomic_DNA"/>
</dbReference>
<reference evidence="3" key="1">
    <citation type="submission" date="2016-10" db="EMBL/GenBank/DDBJ databases">
        <authorList>
            <person name="Varghese N."/>
            <person name="Submissions S."/>
        </authorList>
    </citation>
    <scope>NUCLEOTIDE SEQUENCE [LARGE SCALE GENOMIC DNA]</scope>
    <source>
        <strain evidence="3">DSM 26542</strain>
    </source>
</reference>
<sequence>MKKIYLATLLVALTLGSCGTKVASPYTDSAVISHPTQGAVVLRGIGEEVDGKKKEQELKSRRAAQKKAIQQLLYFGFVGTDFKNPIIREGISVETKHKAFFDSFWNGGYERFITDGKTEFYSCEKKSNCTSAVSVFTLNYNMLRKELEANKVINKIGF</sequence>
<keyword evidence="3" id="KW-1185">Reference proteome</keyword>
<dbReference type="RefSeq" id="WP_090678666.1">
    <property type="nucleotide sequence ID" value="NZ_FORU01000006.1"/>
</dbReference>
<evidence type="ECO:0000313" key="2">
    <source>
        <dbReference type="EMBL" id="SFJ34050.1"/>
    </source>
</evidence>
<dbReference type="STRING" id="1150112.SAMN04487893_10613"/>
<keyword evidence="1" id="KW-0732">Signal</keyword>
<gene>
    <name evidence="2" type="ORF">SAMN04487893_10613</name>
</gene>
<feature type="chain" id="PRO_5017462401" description="Lipoprotein" evidence="1">
    <location>
        <begin position="24"/>
        <end position="158"/>
    </location>
</feature>
<evidence type="ECO:0000256" key="1">
    <source>
        <dbReference type="SAM" id="SignalP"/>
    </source>
</evidence>
<name>A0A1I3QJT0_9FLAO</name>
<dbReference type="AlphaFoldDB" id="A0A1I3QJT0"/>
<dbReference type="Proteomes" id="UP000243887">
    <property type="component" value="Unassembled WGS sequence"/>
</dbReference>
<evidence type="ECO:0000313" key="3">
    <source>
        <dbReference type="Proteomes" id="UP000243887"/>
    </source>
</evidence>
<proteinExistence type="predicted"/>
<dbReference type="OrthoDB" id="1437752at2"/>
<accession>A0A1I3QJT0</accession>
<feature type="signal peptide" evidence="1">
    <location>
        <begin position="1"/>
        <end position="23"/>
    </location>
</feature>